<name>A0A9P7GAI7_9AGAR</name>
<dbReference type="OrthoDB" id="3362027at2759"/>
<proteinExistence type="predicted"/>
<feature type="transmembrane region" description="Helical" evidence="1">
    <location>
        <begin position="6"/>
        <end position="29"/>
    </location>
</feature>
<keyword evidence="1" id="KW-1133">Transmembrane helix</keyword>
<evidence type="ECO:0000256" key="1">
    <source>
        <dbReference type="SAM" id="Phobius"/>
    </source>
</evidence>
<dbReference type="AlphaFoldDB" id="A0A9P7GAI7"/>
<accession>A0A9P7GAI7</accession>
<dbReference type="Proteomes" id="UP000775547">
    <property type="component" value="Unassembled WGS sequence"/>
</dbReference>
<feature type="transmembrane region" description="Helical" evidence="1">
    <location>
        <begin position="128"/>
        <end position="154"/>
    </location>
</feature>
<comment type="caution">
    <text evidence="2">The sequence shown here is derived from an EMBL/GenBank/DDBJ whole genome shotgun (WGS) entry which is preliminary data.</text>
</comment>
<feature type="transmembrane region" description="Helical" evidence="1">
    <location>
        <begin position="70"/>
        <end position="93"/>
    </location>
</feature>
<evidence type="ECO:0000313" key="2">
    <source>
        <dbReference type="EMBL" id="KAG5646266.1"/>
    </source>
</evidence>
<keyword evidence="3" id="KW-1185">Reference proteome</keyword>
<sequence length="174" mass="18568">MCVNTARIAQIIALFGFLGGGLIAIVGGLNAYKISGSKASIGIAVTVYALLALVSILGLIGAAGRKLALIRIYFLVLLAHLFFSLATGIYAIFRIFKEGSIFLDDCMASDSAANVEDPKKMCTDGLKLIKGVTVTLFIIFWLVEIWGCVIVNSYGGQLQDENAVEGVVKDTEAW</sequence>
<protein>
    <submittedName>
        <fullName evidence="2">Uncharacterized protein</fullName>
    </submittedName>
</protein>
<organism evidence="2 3">
    <name type="scientific">Asterophora parasitica</name>
    <dbReference type="NCBI Taxonomy" id="117018"/>
    <lineage>
        <taxon>Eukaryota</taxon>
        <taxon>Fungi</taxon>
        <taxon>Dikarya</taxon>
        <taxon>Basidiomycota</taxon>
        <taxon>Agaricomycotina</taxon>
        <taxon>Agaricomycetes</taxon>
        <taxon>Agaricomycetidae</taxon>
        <taxon>Agaricales</taxon>
        <taxon>Tricholomatineae</taxon>
        <taxon>Lyophyllaceae</taxon>
        <taxon>Asterophora</taxon>
    </lineage>
</organism>
<reference evidence="2" key="1">
    <citation type="submission" date="2020-07" db="EMBL/GenBank/DDBJ databases">
        <authorList>
            <person name="Nieuwenhuis M."/>
            <person name="Van De Peppel L.J.J."/>
        </authorList>
    </citation>
    <scope>NUCLEOTIDE SEQUENCE</scope>
    <source>
        <strain evidence="2">AP01</strain>
        <tissue evidence="2">Mycelium</tissue>
    </source>
</reference>
<dbReference type="EMBL" id="JABCKV010000023">
    <property type="protein sequence ID" value="KAG5646266.1"/>
    <property type="molecule type" value="Genomic_DNA"/>
</dbReference>
<keyword evidence="1" id="KW-0472">Membrane</keyword>
<reference evidence="2" key="2">
    <citation type="submission" date="2021-10" db="EMBL/GenBank/DDBJ databases">
        <title>Phylogenomics reveals ancestral predisposition of the termite-cultivated fungus Termitomyces towards a domesticated lifestyle.</title>
        <authorList>
            <person name="Auxier B."/>
            <person name="Grum-Grzhimaylo A."/>
            <person name="Cardenas M.E."/>
            <person name="Lodge J.D."/>
            <person name="Laessoe T."/>
            <person name="Pedersen O."/>
            <person name="Smith M.E."/>
            <person name="Kuyper T.W."/>
            <person name="Franco-Molano E.A."/>
            <person name="Baroni T.J."/>
            <person name="Aanen D.K."/>
        </authorList>
    </citation>
    <scope>NUCLEOTIDE SEQUENCE</scope>
    <source>
        <strain evidence="2">AP01</strain>
        <tissue evidence="2">Mycelium</tissue>
    </source>
</reference>
<keyword evidence="1" id="KW-0812">Transmembrane</keyword>
<gene>
    <name evidence="2" type="ORF">DXG03_003862</name>
</gene>
<evidence type="ECO:0000313" key="3">
    <source>
        <dbReference type="Proteomes" id="UP000775547"/>
    </source>
</evidence>
<feature type="transmembrane region" description="Helical" evidence="1">
    <location>
        <begin position="41"/>
        <end position="64"/>
    </location>
</feature>